<dbReference type="OrthoDB" id="2316735at2759"/>
<gene>
    <name evidence="2" type="ORF">C1645_824776</name>
</gene>
<reference evidence="2 3" key="1">
    <citation type="submission" date="2018-06" db="EMBL/GenBank/DDBJ databases">
        <title>Comparative genomics reveals the genomic features of Rhizophagus irregularis, R. cerebriforme, R. diaphanum and Gigaspora rosea, and their symbiotic lifestyle signature.</title>
        <authorList>
            <person name="Morin E."/>
            <person name="San Clemente H."/>
            <person name="Chen E.C.H."/>
            <person name="De La Providencia I."/>
            <person name="Hainaut M."/>
            <person name="Kuo A."/>
            <person name="Kohler A."/>
            <person name="Murat C."/>
            <person name="Tang N."/>
            <person name="Roy S."/>
            <person name="Loubradou J."/>
            <person name="Henrissat B."/>
            <person name="Grigoriev I.V."/>
            <person name="Corradi N."/>
            <person name="Roux C."/>
            <person name="Martin F.M."/>
        </authorList>
    </citation>
    <scope>NUCLEOTIDE SEQUENCE [LARGE SCALE GENOMIC DNA]</scope>
    <source>
        <strain evidence="2 3">DAOM 227022</strain>
    </source>
</reference>
<proteinExistence type="predicted"/>
<evidence type="ECO:0000313" key="2">
    <source>
        <dbReference type="EMBL" id="RIA89523.1"/>
    </source>
</evidence>
<keyword evidence="3" id="KW-1185">Reference proteome</keyword>
<evidence type="ECO:0000256" key="1">
    <source>
        <dbReference type="SAM" id="MobiDB-lite"/>
    </source>
</evidence>
<name>A0A397STU0_9GLOM</name>
<feature type="compositionally biased region" description="Polar residues" evidence="1">
    <location>
        <begin position="142"/>
        <end position="152"/>
    </location>
</feature>
<feature type="region of interest" description="Disordered" evidence="1">
    <location>
        <begin position="125"/>
        <end position="152"/>
    </location>
</feature>
<organism evidence="2 3">
    <name type="scientific">Glomus cerebriforme</name>
    <dbReference type="NCBI Taxonomy" id="658196"/>
    <lineage>
        <taxon>Eukaryota</taxon>
        <taxon>Fungi</taxon>
        <taxon>Fungi incertae sedis</taxon>
        <taxon>Mucoromycota</taxon>
        <taxon>Glomeromycotina</taxon>
        <taxon>Glomeromycetes</taxon>
        <taxon>Glomerales</taxon>
        <taxon>Glomeraceae</taxon>
        <taxon>Glomus</taxon>
    </lineage>
</organism>
<evidence type="ECO:0000313" key="3">
    <source>
        <dbReference type="Proteomes" id="UP000265703"/>
    </source>
</evidence>
<accession>A0A397STU0</accession>
<dbReference type="AlphaFoldDB" id="A0A397STU0"/>
<sequence length="245" mass="28435">MRIYLNDRKSTIFLKRKKLSSVKKRRDIPRDPIRWKPLELIAILNYLNNNFDLWSSNRLGACNNAKEATNIARDGKAIYSKVYSMIKAMDDYNKTGKKSTANTIIWDNTKIHELVKDLCKKIKENKGGETSDDESMSMDTDQITTEASTSRTYDVPRQVPLSVETVDSLYNEKLQYISQLRSTLIETIENANSTLERSNIQTNYSTEDVNKRCNDKTQLAKKLRSELMEMIKDAKNKYEQLRDLQ</sequence>
<comment type="caution">
    <text evidence="2">The sequence shown here is derived from an EMBL/GenBank/DDBJ whole genome shotgun (WGS) entry which is preliminary data.</text>
</comment>
<dbReference type="Proteomes" id="UP000265703">
    <property type="component" value="Unassembled WGS sequence"/>
</dbReference>
<protein>
    <submittedName>
        <fullName evidence="2">Uncharacterized protein</fullName>
    </submittedName>
</protein>
<dbReference type="EMBL" id="QKYT01000217">
    <property type="protein sequence ID" value="RIA89523.1"/>
    <property type="molecule type" value="Genomic_DNA"/>
</dbReference>